<evidence type="ECO:0000313" key="1">
    <source>
        <dbReference type="EMBL" id="SDH08497.1"/>
    </source>
</evidence>
<dbReference type="OrthoDB" id="9897083at2"/>
<dbReference type="Proteomes" id="UP000199495">
    <property type="component" value="Unassembled WGS sequence"/>
</dbReference>
<dbReference type="RefSeq" id="WP_090598983.1">
    <property type="nucleotide sequence ID" value="NZ_FNCS01000020.1"/>
</dbReference>
<reference evidence="1 2" key="1">
    <citation type="submission" date="2016-10" db="EMBL/GenBank/DDBJ databases">
        <authorList>
            <person name="de Groot N.N."/>
        </authorList>
    </citation>
    <scope>NUCLEOTIDE SEQUENCE [LARGE SCALE GENOMIC DNA]</scope>
    <source>
        <strain evidence="1 2">CGMCC 1.10267</strain>
    </source>
</reference>
<organism evidence="1 2">
    <name type="scientific">Pelagibacterium luteolum</name>
    <dbReference type="NCBI Taxonomy" id="440168"/>
    <lineage>
        <taxon>Bacteria</taxon>
        <taxon>Pseudomonadati</taxon>
        <taxon>Pseudomonadota</taxon>
        <taxon>Alphaproteobacteria</taxon>
        <taxon>Hyphomicrobiales</taxon>
        <taxon>Devosiaceae</taxon>
        <taxon>Pelagibacterium</taxon>
    </lineage>
</organism>
<dbReference type="EMBL" id="FNCS01000020">
    <property type="protein sequence ID" value="SDH08497.1"/>
    <property type="molecule type" value="Genomic_DNA"/>
</dbReference>
<protein>
    <recommendedName>
        <fullName evidence="3">N-acetyltransferase domain-containing protein</fullName>
    </recommendedName>
</protein>
<evidence type="ECO:0008006" key="3">
    <source>
        <dbReference type="Google" id="ProtNLM"/>
    </source>
</evidence>
<keyword evidence="2" id="KW-1185">Reference proteome</keyword>
<dbReference type="AlphaFoldDB" id="A0A1G7ZIU3"/>
<evidence type="ECO:0000313" key="2">
    <source>
        <dbReference type="Proteomes" id="UP000199495"/>
    </source>
</evidence>
<dbReference type="STRING" id="440168.SAMN04487974_12038"/>
<gene>
    <name evidence="1" type="ORF">SAMN04487974_12038</name>
</gene>
<name>A0A1G7ZIU3_9HYPH</name>
<proteinExistence type="predicted"/>
<accession>A0A1G7ZIU3</accession>
<sequence>MAVSRAQLAELTGYDVDMPIAGYVGIRDNRMFGWGGLAWGGGRCWLFLSVLEEPSAIVVWRWAKRMLVKAVQLGETEIYTPRDRQHETSERLLSRLGFTFHGMEQGEEIWLWHHSQSSQA</sequence>